<evidence type="ECO:0000256" key="5">
    <source>
        <dbReference type="ARBA" id="ARBA00022725"/>
    </source>
</evidence>
<keyword evidence="3" id="KW-0716">Sensory transduction</keyword>
<sequence length="320" mass="35906">MEPQNLTSILEFLLLGLTDDLDLQLVLFGLFLAMYLITVLGNLLIILVISYDPHLHTPMYFFLSILSLADIGFISTTVPKMLENLQTHSKSISYADCLMQIAFFILFGCLDSLLLAVMAYDRLLAICHPLHYSLIMSPRLCVRLVLLSLVLSLLDSLPHYLMVSRFNFCTDVKIPNFFCEPPQLFKLACDYTSTKNIFIFLFAAVFGGLPVSGILYSYARIVSSILGIPSASGKYKAFSTCGSHLSVVCLFYGTAIGAYCSSIISDANRKVMVASVMYTMVTPMLNPFVYSLRNRDIKRALWRLNFCSLDLECFLYSTSF</sequence>
<organism evidence="13 14">
    <name type="scientific">Dipodomys ordii</name>
    <name type="common">Ord's kangaroo rat</name>
    <dbReference type="NCBI Taxonomy" id="10020"/>
    <lineage>
        <taxon>Eukaryota</taxon>
        <taxon>Metazoa</taxon>
        <taxon>Chordata</taxon>
        <taxon>Craniata</taxon>
        <taxon>Vertebrata</taxon>
        <taxon>Euteleostomi</taxon>
        <taxon>Mammalia</taxon>
        <taxon>Eutheria</taxon>
        <taxon>Euarchontoglires</taxon>
        <taxon>Glires</taxon>
        <taxon>Rodentia</taxon>
        <taxon>Castorimorpha</taxon>
        <taxon>Heteromyidae</taxon>
        <taxon>Dipodomyinae</taxon>
        <taxon>Dipodomys</taxon>
    </lineage>
</organism>
<dbReference type="PROSITE" id="PS50262">
    <property type="entry name" value="G_PROTEIN_RECEP_F1_2"/>
    <property type="match status" value="1"/>
</dbReference>
<evidence type="ECO:0000256" key="1">
    <source>
        <dbReference type="ARBA" id="ARBA00004651"/>
    </source>
</evidence>
<protein>
    <submittedName>
        <fullName evidence="14">Olfactory receptor 18-like</fullName>
    </submittedName>
</protein>
<evidence type="ECO:0000313" key="14">
    <source>
        <dbReference type="RefSeq" id="XP_012891446.1"/>
    </source>
</evidence>
<accession>A0A1S3GRK7</accession>
<keyword evidence="6 11" id="KW-1133">Transmembrane helix</keyword>
<evidence type="ECO:0000256" key="3">
    <source>
        <dbReference type="ARBA" id="ARBA00022606"/>
    </source>
</evidence>
<feature type="transmembrane region" description="Helical" evidence="11">
    <location>
        <begin position="98"/>
        <end position="120"/>
    </location>
</feature>
<gene>
    <name evidence="14" type="primary">LOC106000708</name>
</gene>
<feature type="transmembrane region" description="Helical" evidence="11">
    <location>
        <begin position="197"/>
        <end position="216"/>
    </location>
</feature>
<evidence type="ECO:0000259" key="12">
    <source>
        <dbReference type="PROSITE" id="PS50262"/>
    </source>
</evidence>
<dbReference type="FunCoup" id="A0A1S3GRK7">
    <property type="interactions" value="637"/>
</dbReference>
<dbReference type="Gene3D" id="1.20.1070.10">
    <property type="entry name" value="Rhodopsin 7-helix transmembrane proteins"/>
    <property type="match status" value="1"/>
</dbReference>
<evidence type="ECO:0000256" key="6">
    <source>
        <dbReference type="ARBA" id="ARBA00022989"/>
    </source>
</evidence>
<dbReference type="RefSeq" id="XP_012891446.1">
    <property type="nucleotide sequence ID" value="XM_013035992.1"/>
</dbReference>
<evidence type="ECO:0000256" key="4">
    <source>
        <dbReference type="ARBA" id="ARBA00022692"/>
    </source>
</evidence>
<dbReference type="PRINTS" id="PR00245">
    <property type="entry name" value="OLFACTORYR"/>
</dbReference>
<evidence type="ECO:0000256" key="7">
    <source>
        <dbReference type="ARBA" id="ARBA00023040"/>
    </source>
</evidence>
<keyword evidence="9" id="KW-0675">Receptor</keyword>
<evidence type="ECO:0000256" key="11">
    <source>
        <dbReference type="SAM" id="Phobius"/>
    </source>
</evidence>
<dbReference type="CDD" id="cd15234">
    <property type="entry name" value="7tmA_OR7-like"/>
    <property type="match status" value="1"/>
</dbReference>
<evidence type="ECO:0000256" key="8">
    <source>
        <dbReference type="ARBA" id="ARBA00023136"/>
    </source>
</evidence>
<dbReference type="InterPro" id="IPR000276">
    <property type="entry name" value="GPCR_Rhodpsn"/>
</dbReference>
<dbReference type="PRINTS" id="PR00237">
    <property type="entry name" value="GPCRRHODOPSN"/>
</dbReference>
<name>A0A1S3GRK7_DIPOR</name>
<feature type="transmembrane region" description="Helical" evidence="11">
    <location>
        <begin position="25"/>
        <end position="48"/>
    </location>
</feature>
<dbReference type="GeneID" id="106000708"/>
<feature type="transmembrane region" description="Helical" evidence="11">
    <location>
        <begin position="60"/>
        <end position="78"/>
    </location>
</feature>
<dbReference type="InParanoid" id="A0A1S3GRK7"/>
<keyword evidence="8 11" id="KW-0472">Membrane</keyword>
<comment type="subcellular location">
    <subcellularLocation>
        <location evidence="1">Cell membrane</location>
        <topology evidence="1">Multi-pass membrane protein</topology>
    </subcellularLocation>
</comment>
<dbReference type="AlphaFoldDB" id="A0A1S3GRK7"/>
<dbReference type="PANTHER" id="PTHR48001">
    <property type="entry name" value="OLFACTORY RECEPTOR"/>
    <property type="match status" value="1"/>
</dbReference>
<keyword evidence="5" id="KW-0552">Olfaction</keyword>
<feature type="transmembrane region" description="Helical" evidence="11">
    <location>
        <begin position="237"/>
        <end position="259"/>
    </location>
</feature>
<keyword evidence="13" id="KW-1185">Reference proteome</keyword>
<dbReference type="InterPro" id="IPR017452">
    <property type="entry name" value="GPCR_Rhodpsn_7TM"/>
</dbReference>
<feature type="domain" description="G-protein coupled receptors family 1 profile" evidence="12">
    <location>
        <begin position="41"/>
        <end position="290"/>
    </location>
</feature>
<dbReference type="Proteomes" id="UP000081671">
    <property type="component" value="Unplaced"/>
</dbReference>
<dbReference type="OrthoDB" id="9828004at2759"/>
<dbReference type="Pfam" id="PF13853">
    <property type="entry name" value="7tm_4"/>
    <property type="match status" value="1"/>
</dbReference>
<feature type="transmembrane region" description="Helical" evidence="11">
    <location>
        <begin position="140"/>
        <end position="161"/>
    </location>
</feature>
<feature type="transmembrane region" description="Helical" evidence="11">
    <location>
        <begin position="271"/>
        <end position="292"/>
    </location>
</feature>
<keyword evidence="4 11" id="KW-0812">Transmembrane</keyword>
<dbReference type="InterPro" id="IPR000725">
    <property type="entry name" value="Olfact_rcpt"/>
</dbReference>
<keyword evidence="2" id="KW-1003">Cell membrane</keyword>
<proteinExistence type="predicted"/>
<dbReference type="SUPFAM" id="SSF81321">
    <property type="entry name" value="Family A G protein-coupled receptor-like"/>
    <property type="match status" value="1"/>
</dbReference>
<evidence type="ECO:0000256" key="10">
    <source>
        <dbReference type="ARBA" id="ARBA00023224"/>
    </source>
</evidence>
<dbReference type="KEGG" id="dord:106000708"/>
<dbReference type="FunFam" id="1.20.1070.10:FF:000009">
    <property type="entry name" value="Olfactory receptor"/>
    <property type="match status" value="1"/>
</dbReference>
<dbReference type="GO" id="GO:0005886">
    <property type="term" value="C:plasma membrane"/>
    <property type="evidence" value="ECO:0007669"/>
    <property type="project" value="UniProtKB-SubCell"/>
</dbReference>
<keyword evidence="7" id="KW-0297">G-protein coupled receptor</keyword>
<keyword evidence="10" id="KW-0807">Transducer</keyword>
<evidence type="ECO:0000256" key="9">
    <source>
        <dbReference type="ARBA" id="ARBA00023170"/>
    </source>
</evidence>
<dbReference type="GO" id="GO:0004930">
    <property type="term" value="F:G protein-coupled receptor activity"/>
    <property type="evidence" value="ECO:0007669"/>
    <property type="project" value="UniProtKB-KW"/>
</dbReference>
<evidence type="ECO:0000256" key="2">
    <source>
        <dbReference type="ARBA" id="ARBA00022475"/>
    </source>
</evidence>
<evidence type="ECO:0000313" key="13">
    <source>
        <dbReference type="Proteomes" id="UP000081671"/>
    </source>
</evidence>
<reference evidence="14" key="1">
    <citation type="submission" date="2025-08" db="UniProtKB">
        <authorList>
            <consortium name="RefSeq"/>
        </authorList>
    </citation>
    <scope>IDENTIFICATION</scope>
    <source>
        <tissue evidence="14">Kidney</tissue>
    </source>
</reference>
<dbReference type="GO" id="GO:0004984">
    <property type="term" value="F:olfactory receptor activity"/>
    <property type="evidence" value="ECO:0007669"/>
    <property type="project" value="InterPro"/>
</dbReference>